<accession>A0A6A6UKG9</accession>
<sequence length="436" mass="50170">MATHHTHHTDLGFASRIKDGAPVFPRNVGCTLSSLSRCVRYMIYDECDGKSLRHLRNTGKDMRAEINEYCVAYRYFKVTDTTLNVYTGNHMLWSGKTAMTEHILNGPGAHFLEFWSVEKKMNCLKPFDLTFAKDVTKLMVRLQTHEHSYSWPFLQRLFPNLKEAIFWISETRKTCVMSAQSPSVDWYTIRSKSTAEWNGFMACSVSAAVNLPVMGSLLYGIWQFRRLNERLQENKLEWTSWMNALREEISHPTESLFIFDYFGLERLNHNRVKDALLKESQGPMDDATMSILTGYVTGRAQSNLSGLRSDGTRRKVASRLKSIRFSEPFLEGRLQKLVQALQNSLQTDPECVQKLQKQLEDACFLDEHGQPIDNLTHYPAITGFPTAEGLVDMMMKKEVFRDFSASPYTWVESEQRWRLPSNGKDSKSASQEIPRP</sequence>
<dbReference type="EMBL" id="MU004231">
    <property type="protein sequence ID" value="KAF2672712.1"/>
    <property type="molecule type" value="Genomic_DNA"/>
</dbReference>
<name>A0A6A6UKG9_9PEZI</name>
<organism evidence="2 3">
    <name type="scientific">Microthyrium microscopicum</name>
    <dbReference type="NCBI Taxonomy" id="703497"/>
    <lineage>
        <taxon>Eukaryota</taxon>
        <taxon>Fungi</taxon>
        <taxon>Dikarya</taxon>
        <taxon>Ascomycota</taxon>
        <taxon>Pezizomycotina</taxon>
        <taxon>Dothideomycetes</taxon>
        <taxon>Dothideomycetes incertae sedis</taxon>
        <taxon>Microthyriales</taxon>
        <taxon>Microthyriaceae</taxon>
        <taxon>Microthyrium</taxon>
    </lineage>
</organism>
<evidence type="ECO:0000256" key="1">
    <source>
        <dbReference type="SAM" id="MobiDB-lite"/>
    </source>
</evidence>
<dbReference type="AlphaFoldDB" id="A0A6A6UKG9"/>
<evidence type="ECO:0000313" key="3">
    <source>
        <dbReference type="Proteomes" id="UP000799302"/>
    </source>
</evidence>
<feature type="region of interest" description="Disordered" evidence="1">
    <location>
        <begin position="416"/>
        <end position="436"/>
    </location>
</feature>
<dbReference type="Proteomes" id="UP000799302">
    <property type="component" value="Unassembled WGS sequence"/>
</dbReference>
<reference evidence="2" key="1">
    <citation type="journal article" date="2020" name="Stud. Mycol.">
        <title>101 Dothideomycetes genomes: a test case for predicting lifestyles and emergence of pathogens.</title>
        <authorList>
            <person name="Haridas S."/>
            <person name="Albert R."/>
            <person name="Binder M."/>
            <person name="Bloem J."/>
            <person name="Labutti K."/>
            <person name="Salamov A."/>
            <person name="Andreopoulos B."/>
            <person name="Baker S."/>
            <person name="Barry K."/>
            <person name="Bills G."/>
            <person name="Bluhm B."/>
            <person name="Cannon C."/>
            <person name="Castanera R."/>
            <person name="Culley D."/>
            <person name="Daum C."/>
            <person name="Ezra D."/>
            <person name="Gonzalez J."/>
            <person name="Henrissat B."/>
            <person name="Kuo A."/>
            <person name="Liang C."/>
            <person name="Lipzen A."/>
            <person name="Lutzoni F."/>
            <person name="Magnuson J."/>
            <person name="Mondo S."/>
            <person name="Nolan M."/>
            <person name="Ohm R."/>
            <person name="Pangilinan J."/>
            <person name="Park H.-J."/>
            <person name="Ramirez L."/>
            <person name="Alfaro M."/>
            <person name="Sun H."/>
            <person name="Tritt A."/>
            <person name="Yoshinaga Y."/>
            <person name="Zwiers L.-H."/>
            <person name="Turgeon B."/>
            <person name="Goodwin S."/>
            <person name="Spatafora J."/>
            <person name="Crous P."/>
            <person name="Grigoriev I."/>
        </authorList>
    </citation>
    <scope>NUCLEOTIDE SEQUENCE</scope>
    <source>
        <strain evidence="2">CBS 115976</strain>
    </source>
</reference>
<proteinExistence type="predicted"/>
<keyword evidence="3" id="KW-1185">Reference proteome</keyword>
<gene>
    <name evidence="2" type="ORF">BT63DRAFT_450738</name>
</gene>
<protein>
    <submittedName>
        <fullName evidence="2">Uncharacterized protein</fullName>
    </submittedName>
</protein>
<evidence type="ECO:0000313" key="2">
    <source>
        <dbReference type="EMBL" id="KAF2672712.1"/>
    </source>
</evidence>